<protein>
    <submittedName>
        <fullName evidence="11">Signal recognition particle-docking protein FtsY</fullName>
    </submittedName>
</protein>
<comment type="subcellular location">
    <subcellularLocation>
        <location evidence="1">Cell membrane</location>
        <topology evidence="1">Peripheral membrane protein</topology>
        <orientation evidence="1">Cytoplasmic side</orientation>
    </subcellularLocation>
</comment>
<dbReference type="SMART" id="SM00963">
    <property type="entry name" value="SRP54_N"/>
    <property type="match status" value="1"/>
</dbReference>
<evidence type="ECO:0000256" key="2">
    <source>
        <dbReference type="ARBA" id="ARBA00008531"/>
    </source>
</evidence>
<dbReference type="GO" id="GO:0006614">
    <property type="term" value="P:SRP-dependent cotranslational protein targeting to membrane"/>
    <property type="evidence" value="ECO:0007669"/>
    <property type="project" value="InterPro"/>
</dbReference>
<dbReference type="Proteomes" id="UP000526302">
    <property type="component" value="Unassembled WGS sequence"/>
</dbReference>
<dbReference type="InterPro" id="IPR042101">
    <property type="entry name" value="SRP54_N_sf"/>
</dbReference>
<dbReference type="SUPFAM" id="SSF47364">
    <property type="entry name" value="Domain of the SRP/SRP receptor G-proteins"/>
    <property type="match status" value="1"/>
</dbReference>
<dbReference type="GO" id="GO:0005525">
    <property type="term" value="F:GTP binding"/>
    <property type="evidence" value="ECO:0007669"/>
    <property type="project" value="UniProtKB-KW"/>
</dbReference>
<evidence type="ECO:0000313" key="12">
    <source>
        <dbReference type="Proteomes" id="UP000526302"/>
    </source>
</evidence>
<dbReference type="SUPFAM" id="SSF52540">
    <property type="entry name" value="P-loop containing nucleoside triphosphate hydrolases"/>
    <property type="match status" value="1"/>
</dbReference>
<accession>A0A7K4BZV5</accession>
<proteinExistence type="inferred from homology"/>
<dbReference type="InterPro" id="IPR036225">
    <property type="entry name" value="SRP/SRP_N"/>
</dbReference>
<dbReference type="InterPro" id="IPR003593">
    <property type="entry name" value="AAA+_ATPase"/>
</dbReference>
<gene>
    <name evidence="11" type="primary">ftsY</name>
    <name evidence="11" type="ORF">GX950_02985</name>
</gene>
<dbReference type="InterPro" id="IPR004390">
    <property type="entry name" value="SR_rcpt_FtsY"/>
</dbReference>
<dbReference type="FunFam" id="3.40.50.300:FF:000566">
    <property type="entry name" value="Signal recognition particle receptor subunit alpha"/>
    <property type="match status" value="1"/>
</dbReference>
<dbReference type="InterPro" id="IPR000897">
    <property type="entry name" value="SRP54_GTPase_dom"/>
</dbReference>
<dbReference type="EMBL" id="JAAZKV010000021">
    <property type="protein sequence ID" value="NMA44747.1"/>
    <property type="molecule type" value="Genomic_DNA"/>
</dbReference>
<evidence type="ECO:0000256" key="3">
    <source>
        <dbReference type="ARBA" id="ARBA00022475"/>
    </source>
</evidence>
<keyword evidence="3" id="KW-1003">Cell membrane</keyword>
<dbReference type="InterPro" id="IPR027417">
    <property type="entry name" value="P-loop_NTPase"/>
</dbReference>
<evidence type="ECO:0000313" key="11">
    <source>
        <dbReference type="EMBL" id="NMA44747.1"/>
    </source>
</evidence>
<evidence type="ECO:0000259" key="10">
    <source>
        <dbReference type="PROSITE" id="PS00300"/>
    </source>
</evidence>
<keyword evidence="9" id="KW-0675">Receptor</keyword>
<evidence type="ECO:0000256" key="9">
    <source>
        <dbReference type="ARBA" id="ARBA00023170"/>
    </source>
</evidence>
<sequence>MEQKRESLKDIEIKSASEDKRELKAKVGVGGKLSGLIFGGVEIKENEISDLLWELELSLLESDVEQDAAHELVEQIKKRLLGQKVSAKNIDNFLNEQIKEILKEMMTTKKIDLLTEIKNKKEKPYKILLLGPNGAGKTTSIGKLTYLLEKNNLKSIWAAGDTFRAAAIDQLEEHAKKLGVRVIKHQYGADPAAVAFDAIKAAEAGGIDVVLMDSAGRQETNKNLMEELRKIERVTKPDLKLYVGEAYAGQGLLDQAKEFDDAIGIDGFILTKIDTDAKGGTTISLLYKLKKPILYIGTGQEYKDFEKFSEEYIINRII</sequence>
<dbReference type="GO" id="GO:0003924">
    <property type="term" value="F:GTPase activity"/>
    <property type="evidence" value="ECO:0007669"/>
    <property type="project" value="TreeGrafter"/>
</dbReference>
<keyword evidence="4" id="KW-0963">Cytoplasm</keyword>
<comment type="caution">
    <text evidence="11">The sequence shown here is derived from an EMBL/GenBank/DDBJ whole genome shotgun (WGS) entry which is preliminary data.</text>
</comment>
<keyword evidence="5" id="KW-0547">Nucleotide-binding</keyword>
<evidence type="ECO:0000256" key="1">
    <source>
        <dbReference type="ARBA" id="ARBA00004413"/>
    </source>
</evidence>
<dbReference type="Gene3D" id="3.40.50.300">
    <property type="entry name" value="P-loop containing nucleotide triphosphate hydrolases"/>
    <property type="match status" value="1"/>
</dbReference>
<organism evidence="11 12">
    <name type="scientific">Candidatus Iainarchaeum sp</name>
    <dbReference type="NCBI Taxonomy" id="3101447"/>
    <lineage>
        <taxon>Archaea</taxon>
        <taxon>Candidatus Iainarchaeota</taxon>
        <taxon>Candidatus Iainarchaeia</taxon>
        <taxon>Candidatus Iainarchaeales</taxon>
        <taxon>Candidatus Iainarchaeaceae</taxon>
        <taxon>Candidatus Iainarchaeum</taxon>
    </lineage>
</organism>
<dbReference type="AlphaFoldDB" id="A0A7K4BZV5"/>
<evidence type="ECO:0000256" key="5">
    <source>
        <dbReference type="ARBA" id="ARBA00022741"/>
    </source>
</evidence>
<keyword evidence="7" id="KW-0342">GTP-binding</keyword>
<evidence type="ECO:0000256" key="7">
    <source>
        <dbReference type="ARBA" id="ARBA00023134"/>
    </source>
</evidence>
<feature type="domain" description="SRP54-type proteins GTP-binding" evidence="10">
    <location>
        <begin position="292"/>
        <end position="305"/>
    </location>
</feature>
<dbReference type="GO" id="GO:0005737">
    <property type="term" value="C:cytoplasm"/>
    <property type="evidence" value="ECO:0007669"/>
    <property type="project" value="UniProtKB-ARBA"/>
</dbReference>
<reference evidence="11 12" key="1">
    <citation type="journal article" date="2020" name="Biotechnol. Biofuels">
        <title>New insights from the biogas microbiome by comprehensive genome-resolved metagenomics of nearly 1600 species originating from multiple anaerobic digesters.</title>
        <authorList>
            <person name="Campanaro S."/>
            <person name="Treu L."/>
            <person name="Rodriguez-R L.M."/>
            <person name="Kovalovszki A."/>
            <person name="Ziels R.M."/>
            <person name="Maus I."/>
            <person name="Zhu X."/>
            <person name="Kougias P.G."/>
            <person name="Basile A."/>
            <person name="Luo G."/>
            <person name="Schluter A."/>
            <person name="Konstantinidis K.T."/>
            <person name="Angelidaki I."/>
        </authorList>
    </citation>
    <scope>NUCLEOTIDE SEQUENCE [LARGE SCALE GENOMIC DNA]</scope>
    <source>
        <strain evidence="11">AS22ysBPME_79</strain>
    </source>
</reference>
<keyword evidence="6" id="KW-0378">Hydrolase</keyword>
<dbReference type="SMART" id="SM00382">
    <property type="entry name" value="AAA"/>
    <property type="match status" value="1"/>
</dbReference>
<dbReference type="GO" id="GO:0005047">
    <property type="term" value="F:signal recognition particle binding"/>
    <property type="evidence" value="ECO:0007669"/>
    <property type="project" value="TreeGrafter"/>
</dbReference>
<comment type="similarity">
    <text evidence="2">Belongs to the GTP-binding SRP family.</text>
</comment>
<evidence type="ECO:0000256" key="4">
    <source>
        <dbReference type="ARBA" id="ARBA00022490"/>
    </source>
</evidence>
<dbReference type="PANTHER" id="PTHR43134:SF1">
    <property type="entry name" value="SIGNAL RECOGNITION PARTICLE RECEPTOR SUBUNIT ALPHA"/>
    <property type="match status" value="1"/>
</dbReference>
<keyword evidence="8" id="KW-0472">Membrane</keyword>
<dbReference type="GO" id="GO:0005886">
    <property type="term" value="C:plasma membrane"/>
    <property type="evidence" value="ECO:0007669"/>
    <property type="project" value="UniProtKB-SubCell"/>
</dbReference>
<dbReference type="NCBIfam" id="TIGR00064">
    <property type="entry name" value="ftsY"/>
    <property type="match status" value="1"/>
</dbReference>
<dbReference type="Pfam" id="PF00448">
    <property type="entry name" value="SRP54"/>
    <property type="match status" value="1"/>
</dbReference>
<dbReference type="Pfam" id="PF02881">
    <property type="entry name" value="SRP54_N"/>
    <property type="match status" value="1"/>
</dbReference>
<evidence type="ECO:0000256" key="6">
    <source>
        <dbReference type="ARBA" id="ARBA00022801"/>
    </source>
</evidence>
<evidence type="ECO:0000256" key="8">
    <source>
        <dbReference type="ARBA" id="ARBA00023136"/>
    </source>
</evidence>
<dbReference type="Gene3D" id="1.20.120.140">
    <property type="entry name" value="Signal recognition particle SRP54, nucleotide-binding domain"/>
    <property type="match status" value="1"/>
</dbReference>
<dbReference type="InterPro" id="IPR013822">
    <property type="entry name" value="Signal_recog_particl_SRP54_hlx"/>
</dbReference>
<dbReference type="PANTHER" id="PTHR43134">
    <property type="entry name" value="SIGNAL RECOGNITION PARTICLE RECEPTOR SUBUNIT ALPHA"/>
    <property type="match status" value="1"/>
</dbReference>
<name>A0A7K4BZV5_9ARCH</name>
<dbReference type="SMART" id="SM00962">
    <property type="entry name" value="SRP54"/>
    <property type="match status" value="1"/>
</dbReference>
<dbReference type="PROSITE" id="PS00300">
    <property type="entry name" value="SRP54"/>
    <property type="match status" value="1"/>
</dbReference>